<protein>
    <submittedName>
        <fullName evidence="1">Uncharacterized protein</fullName>
    </submittedName>
</protein>
<keyword evidence="2" id="KW-1185">Reference proteome</keyword>
<dbReference type="AlphaFoldDB" id="A0A0F6W8P1"/>
<dbReference type="RefSeq" id="WP_053237142.1">
    <property type="nucleotide sequence ID" value="NZ_CP011125.1"/>
</dbReference>
<gene>
    <name evidence="1" type="ORF">DB32_007307</name>
</gene>
<dbReference type="Proteomes" id="UP000034883">
    <property type="component" value="Chromosome"/>
</dbReference>
<sequence>MLTTLLHARPARAQDVEAEFARGDHVLDEHEVERPGIVRVGFGIGGQPVAGEVGAIVHVDAGGRPMLGGLIVTVSSTLYVNPSALVWTTGFAAELDITHVIETAFYTRREVDAERLVQISLGGRIGLSYGRDAQPIPFDLGERVYEVLRPEWSFYAEGRIRVAPGWYVTARPMIDVPIDFGDVARWSVTVGGAYAWR</sequence>
<evidence type="ECO:0000313" key="1">
    <source>
        <dbReference type="EMBL" id="AKF10158.1"/>
    </source>
</evidence>
<organism evidence="1 2">
    <name type="scientific">Sandaracinus amylolyticus</name>
    <dbReference type="NCBI Taxonomy" id="927083"/>
    <lineage>
        <taxon>Bacteria</taxon>
        <taxon>Pseudomonadati</taxon>
        <taxon>Myxococcota</taxon>
        <taxon>Polyangia</taxon>
        <taxon>Polyangiales</taxon>
        <taxon>Sandaracinaceae</taxon>
        <taxon>Sandaracinus</taxon>
    </lineage>
</organism>
<accession>A0A0F6W8P1</accession>
<dbReference type="STRING" id="927083.DB32_007307"/>
<evidence type="ECO:0000313" key="2">
    <source>
        <dbReference type="Proteomes" id="UP000034883"/>
    </source>
</evidence>
<dbReference type="EMBL" id="CP011125">
    <property type="protein sequence ID" value="AKF10158.1"/>
    <property type="molecule type" value="Genomic_DNA"/>
</dbReference>
<dbReference type="KEGG" id="samy:DB32_007307"/>
<reference evidence="1 2" key="1">
    <citation type="submission" date="2015-03" db="EMBL/GenBank/DDBJ databases">
        <title>Genome assembly of Sandaracinus amylolyticus DSM 53668.</title>
        <authorList>
            <person name="Sharma G."/>
            <person name="Subramanian S."/>
        </authorList>
    </citation>
    <scope>NUCLEOTIDE SEQUENCE [LARGE SCALE GENOMIC DNA]</scope>
    <source>
        <strain evidence="1 2">DSM 53668</strain>
    </source>
</reference>
<proteinExistence type="predicted"/>
<name>A0A0F6W8P1_9BACT</name>